<name>A0A2M6USF1_9HYPH</name>
<dbReference type="OrthoDB" id="7925331at2"/>
<organism evidence="2 3">
    <name type="scientific">Bartonella tribocorum</name>
    <dbReference type="NCBI Taxonomy" id="85701"/>
    <lineage>
        <taxon>Bacteria</taxon>
        <taxon>Pseudomonadati</taxon>
        <taxon>Pseudomonadota</taxon>
        <taxon>Alphaproteobacteria</taxon>
        <taxon>Hyphomicrobiales</taxon>
        <taxon>Bartonellaceae</taxon>
        <taxon>Bartonella</taxon>
    </lineage>
</organism>
<evidence type="ECO:0000313" key="2">
    <source>
        <dbReference type="EMBL" id="PIT69097.1"/>
    </source>
</evidence>
<feature type="transmembrane region" description="Helical" evidence="1">
    <location>
        <begin position="6"/>
        <end position="28"/>
    </location>
</feature>
<keyword evidence="1" id="KW-0812">Transmembrane</keyword>
<protein>
    <submittedName>
        <fullName evidence="2">Uncharacterized protein</fullName>
    </submittedName>
</protein>
<dbReference type="Proteomes" id="UP000229839">
    <property type="component" value="Unassembled WGS sequence"/>
</dbReference>
<feature type="transmembrane region" description="Helical" evidence="1">
    <location>
        <begin position="40"/>
        <end position="59"/>
    </location>
</feature>
<keyword evidence="1" id="KW-1133">Transmembrane helix</keyword>
<accession>A0A2M6USF1</accession>
<dbReference type="EMBL" id="NJGE01000008">
    <property type="protein sequence ID" value="PIT69097.1"/>
    <property type="molecule type" value="Genomic_DNA"/>
</dbReference>
<gene>
    <name evidence="2" type="ORF">CER18_04615</name>
</gene>
<dbReference type="AlphaFoldDB" id="A0A2M6USF1"/>
<evidence type="ECO:0000313" key="3">
    <source>
        <dbReference type="Proteomes" id="UP000229839"/>
    </source>
</evidence>
<comment type="caution">
    <text evidence="2">The sequence shown here is derived from an EMBL/GenBank/DDBJ whole genome shotgun (WGS) entry which is preliminary data.</text>
</comment>
<reference evidence="2 3" key="1">
    <citation type="submission" date="2017-06" db="EMBL/GenBank/DDBJ databases">
        <title>Draft genome of Bartonella tribocorum strain L103, isolated from a rodent in Laos.</title>
        <authorList>
            <person name="Hadjadj L."/>
            <person name="Jiyipong T."/>
            <person name="Morand S."/>
            <person name="Diene S.M."/>
            <person name="Rolain J.-M."/>
        </authorList>
    </citation>
    <scope>NUCLEOTIDE SEQUENCE [LARGE SCALE GENOMIC DNA]</scope>
    <source>
        <strain evidence="2 3">L103</strain>
    </source>
</reference>
<sequence length="67" mass="7812">MSDFAYKIIGSLAVAVFFGLVHLFYYKFFSYSWKDSLKNALLISIMFFFVSILLNYIGLSQLLRNIL</sequence>
<evidence type="ECO:0000256" key="1">
    <source>
        <dbReference type="SAM" id="Phobius"/>
    </source>
</evidence>
<proteinExistence type="predicted"/>
<keyword evidence="1" id="KW-0472">Membrane</keyword>